<dbReference type="NCBIfam" id="TIGR04407">
    <property type="entry name" value="LptF_YjgP"/>
    <property type="match status" value="1"/>
</dbReference>
<evidence type="ECO:0000313" key="10">
    <source>
        <dbReference type="EMBL" id="KMQ80591.1"/>
    </source>
</evidence>
<feature type="transmembrane region" description="Helical" evidence="9">
    <location>
        <begin position="339"/>
        <end position="361"/>
    </location>
</feature>
<feature type="transmembrane region" description="Helical" evidence="9">
    <location>
        <begin position="63"/>
        <end position="92"/>
    </location>
</feature>
<evidence type="ECO:0000256" key="9">
    <source>
        <dbReference type="SAM" id="Phobius"/>
    </source>
</evidence>
<reference evidence="10 11" key="1">
    <citation type="submission" date="2015-06" db="EMBL/GenBank/DDBJ databases">
        <title>Comparative genomics of Burkholderia leaf nodule symbionts.</title>
        <authorList>
            <person name="Carlier A."/>
            <person name="Eberl L."/>
            <person name="Pinto-Carbo M."/>
        </authorList>
    </citation>
    <scope>NUCLEOTIDE SEQUENCE [LARGE SCALE GENOMIC DNA]</scope>
    <source>
        <strain evidence="10 11">UZHbot3</strain>
    </source>
</reference>
<name>A0ABR5HMH9_9BURK</name>
<keyword evidence="5" id="KW-0997">Cell inner membrane</keyword>
<feature type="transmembrane region" description="Helical" evidence="9">
    <location>
        <begin position="26"/>
        <end position="51"/>
    </location>
</feature>
<evidence type="ECO:0000256" key="1">
    <source>
        <dbReference type="ARBA" id="ARBA00004429"/>
    </source>
</evidence>
<keyword evidence="3" id="KW-0813">Transport</keyword>
<proteinExistence type="predicted"/>
<keyword evidence="6 9" id="KW-0812">Transmembrane</keyword>
<evidence type="ECO:0000256" key="8">
    <source>
        <dbReference type="ARBA" id="ARBA00023136"/>
    </source>
</evidence>
<dbReference type="InterPro" id="IPR030922">
    <property type="entry name" value="LptF"/>
</dbReference>
<evidence type="ECO:0000256" key="6">
    <source>
        <dbReference type="ARBA" id="ARBA00022692"/>
    </source>
</evidence>
<comment type="subcellular location">
    <subcellularLocation>
        <location evidence="1">Cell inner membrane</location>
        <topology evidence="1">Multi-pass membrane protein</topology>
    </subcellularLocation>
</comment>
<gene>
    <name evidence="10" type="ORF">BPMI_04687</name>
</gene>
<evidence type="ECO:0000256" key="3">
    <source>
        <dbReference type="ARBA" id="ARBA00022448"/>
    </source>
</evidence>
<evidence type="ECO:0000313" key="11">
    <source>
        <dbReference type="Proteomes" id="UP000242951"/>
    </source>
</evidence>
<evidence type="ECO:0000256" key="2">
    <source>
        <dbReference type="ARBA" id="ARBA00014213"/>
    </source>
</evidence>
<evidence type="ECO:0000256" key="4">
    <source>
        <dbReference type="ARBA" id="ARBA00022475"/>
    </source>
</evidence>
<dbReference type="PANTHER" id="PTHR33529">
    <property type="entry name" value="SLR0882 PROTEIN-RELATED"/>
    <property type="match status" value="1"/>
</dbReference>
<evidence type="ECO:0000256" key="5">
    <source>
        <dbReference type="ARBA" id="ARBA00022519"/>
    </source>
</evidence>
<protein>
    <recommendedName>
        <fullName evidence="2">Lipopolysaccharide export system permease protein LptF</fullName>
    </recommendedName>
</protein>
<feature type="transmembrane region" description="Helical" evidence="9">
    <location>
        <begin position="113"/>
        <end position="138"/>
    </location>
</feature>
<evidence type="ECO:0000256" key="7">
    <source>
        <dbReference type="ARBA" id="ARBA00022989"/>
    </source>
</evidence>
<keyword evidence="4" id="KW-1003">Cell membrane</keyword>
<keyword evidence="8 9" id="KW-0472">Membrane</keyword>
<sequence length="380" mass="42869">MRALFRISASTKQNSMIFERSLQRELAYTTGAVFMVLLTIMLTTMMIRIVGFAASGQVDPKDVVVLIGFTVIGYLAVMLIVTLFVSILFVLTRWYRDSEMVVWLASGVSQTQLIKPIAVFSTPIIILIIFFAFVGWPWSNQQSKLIKARFQQRDEMSLLAPGQFRESPSSNRVFFIEKMAPDQSTVQNVFVTSTENGKVNVIVSQTGHTETRDGDKFIALENGRRYDGEPGQPNFRITEFERYGVKIMNHQVVNTPTTTTGISTPRLFATPTRENFAEFAWRLGLPLIAINLMLLAIPLSYQNPRRSRTINLVMAVLIYLTYSNLLNVVQSWIEQGKLSFGVGLVGLHIAVALIVAFIFWLRVRNRALFTLSTFTRSKGA</sequence>
<accession>A0ABR5HMH9</accession>
<dbReference type="PANTHER" id="PTHR33529:SF7">
    <property type="entry name" value="LIPOPOLYSACCHARIDE EXPORT SYSTEM PERMEASE PROTEIN LPTF"/>
    <property type="match status" value="1"/>
</dbReference>
<organism evidence="10 11">
    <name type="scientific">Candidatus Burkholderia pumila</name>
    <dbReference type="NCBI Taxonomy" id="1090375"/>
    <lineage>
        <taxon>Bacteria</taxon>
        <taxon>Pseudomonadati</taxon>
        <taxon>Pseudomonadota</taxon>
        <taxon>Betaproteobacteria</taxon>
        <taxon>Burkholderiales</taxon>
        <taxon>Burkholderiaceae</taxon>
        <taxon>Burkholderia</taxon>
    </lineage>
</organism>
<keyword evidence="7 9" id="KW-1133">Transmembrane helix</keyword>
<feature type="transmembrane region" description="Helical" evidence="9">
    <location>
        <begin position="279"/>
        <end position="300"/>
    </location>
</feature>
<keyword evidence="11" id="KW-1185">Reference proteome</keyword>
<dbReference type="InterPro" id="IPR005495">
    <property type="entry name" value="LptG/LptF_permease"/>
</dbReference>
<feature type="transmembrane region" description="Helical" evidence="9">
    <location>
        <begin position="312"/>
        <end position="333"/>
    </location>
</feature>
<dbReference type="Proteomes" id="UP000242951">
    <property type="component" value="Unassembled WGS sequence"/>
</dbReference>
<comment type="caution">
    <text evidence="10">The sequence shown here is derived from an EMBL/GenBank/DDBJ whole genome shotgun (WGS) entry which is preliminary data.</text>
</comment>
<dbReference type="Pfam" id="PF03739">
    <property type="entry name" value="LptF_LptG"/>
    <property type="match status" value="1"/>
</dbReference>
<dbReference type="EMBL" id="LELG01000061">
    <property type="protein sequence ID" value="KMQ80591.1"/>
    <property type="molecule type" value="Genomic_DNA"/>
</dbReference>